<dbReference type="EMBL" id="LODT01000035">
    <property type="protein sequence ID" value="KYQ91189.1"/>
    <property type="molecule type" value="Genomic_DNA"/>
</dbReference>
<dbReference type="SUPFAM" id="SSF55931">
    <property type="entry name" value="Glutamine synthetase/guanido kinase"/>
    <property type="match status" value="1"/>
</dbReference>
<dbReference type="Proteomes" id="UP000076078">
    <property type="component" value="Unassembled WGS sequence"/>
</dbReference>
<keyword evidence="3" id="KW-0547">Nucleotide-binding</keyword>
<feature type="domain" description="GS catalytic" evidence="7">
    <location>
        <begin position="146"/>
        <end position="484"/>
    </location>
</feature>
<sequence length="484" mass="54943">MLGKLNNRILLSKFQRHFSSINSGGGKSPIGLTSEYLVSELKNNESPVIKVAGSDIDGILRGKYIEKDKFESACKGGFGFCSVVFGWDSSDVTYDNVTFTGNHTGYPDVNVKLDPNTYRTIPWESKIPFFLLDFYKDDGKPLPICPRQLLKKVIDQCRDAGFEPMMGMEFEWYNYLEDNHSLHAKKFQDLDPMSRGMFGYSTLRTSQYQSFNKALWDVWKFGIPLEGLHTETGPGVFEVAIKFSGALEAADRATLFKSACKEIAHRQGIMASFMAKPNVNLPGCSGHMHQNFNSLDGKKNLFINEKHPNEMSDTFKHFLAGQLMLLPEFLPFYAPTINSYKRLVDGYWAPTTPTWSYDNRTVSIRVIRGGKAMRSEFRVTGSDVNPYIAIAASFAAGLYGVLNKIPLKDQPIQGNSYDYYKKGQVSRLPRTLNESTEALAKSKVAKELLGEDFVNHFVSTRRWEYRQFNNAVHPWEIERYLEII</sequence>
<evidence type="ECO:0000256" key="5">
    <source>
        <dbReference type="PROSITE-ProRule" id="PRU01331"/>
    </source>
</evidence>
<dbReference type="SMART" id="SM01230">
    <property type="entry name" value="Gln-synt_C"/>
    <property type="match status" value="1"/>
</dbReference>
<dbReference type="InterPro" id="IPR008146">
    <property type="entry name" value="Gln_synth_cat_dom"/>
</dbReference>
<dbReference type="Gene3D" id="3.10.20.70">
    <property type="entry name" value="Glutamine synthetase, N-terminal domain"/>
    <property type="match status" value="1"/>
</dbReference>
<evidence type="ECO:0000313" key="8">
    <source>
        <dbReference type="EMBL" id="KYQ91189.1"/>
    </source>
</evidence>
<comment type="caution">
    <text evidence="8">The sequence shown here is derived from an EMBL/GenBank/DDBJ whole genome shotgun (WGS) entry which is preliminary data.</text>
</comment>
<dbReference type="Gene3D" id="3.30.590.10">
    <property type="entry name" value="Glutamine synthetase/guanido kinase, catalytic domain"/>
    <property type="match status" value="1"/>
</dbReference>
<proteinExistence type="inferred from homology"/>
<dbReference type="PANTHER" id="PTHR43785">
    <property type="entry name" value="GAMMA-GLUTAMYLPUTRESCINE SYNTHETASE"/>
    <property type="match status" value="1"/>
</dbReference>
<dbReference type="GO" id="GO:0005524">
    <property type="term" value="F:ATP binding"/>
    <property type="evidence" value="ECO:0007669"/>
    <property type="project" value="UniProtKB-KW"/>
</dbReference>
<dbReference type="Pfam" id="PF00120">
    <property type="entry name" value="Gln-synt_C"/>
    <property type="match status" value="1"/>
</dbReference>
<dbReference type="FunCoup" id="A0A151ZB70">
    <property type="interactions" value="79"/>
</dbReference>
<reference evidence="8 9" key="1">
    <citation type="submission" date="2015-12" db="EMBL/GenBank/DDBJ databases">
        <title>Dictyostelia acquired genes for synthesis and detection of signals that induce cell-type specialization by lateral gene transfer from prokaryotes.</title>
        <authorList>
            <person name="Gloeckner G."/>
            <person name="Schaap P."/>
        </authorList>
    </citation>
    <scope>NUCLEOTIDE SEQUENCE [LARGE SCALE GENOMIC DNA]</scope>
    <source>
        <strain evidence="8 9">TK</strain>
    </source>
</reference>
<dbReference type="InParanoid" id="A0A151ZB70"/>
<evidence type="ECO:0000256" key="2">
    <source>
        <dbReference type="ARBA" id="ARBA00022598"/>
    </source>
</evidence>
<dbReference type="GO" id="GO:0004356">
    <property type="term" value="F:glutamine synthetase activity"/>
    <property type="evidence" value="ECO:0007669"/>
    <property type="project" value="InterPro"/>
</dbReference>
<dbReference type="STRING" id="361077.A0A151ZB70"/>
<evidence type="ECO:0000256" key="6">
    <source>
        <dbReference type="RuleBase" id="RU000384"/>
    </source>
</evidence>
<dbReference type="FunFam" id="3.30.590.10:FF:000005">
    <property type="entry name" value="Probable glutamine synthetase"/>
    <property type="match status" value="1"/>
</dbReference>
<evidence type="ECO:0000313" key="9">
    <source>
        <dbReference type="Proteomes" id="UP000076078"/>
    </source>
</evidence>
<dbReference type="SUPFAM" id="SSF54368">
    <property type="entry name" value="Glutamine synthetase, N-terminal domain"/>
    <property type="match status" value="1"/>
</dbReference>
<name>A0A151ZB70_TIELA</name>
<keyword evidence="2" id="KW-0436">Ligase</keyword>
<dbReference type="AlphaFoldDB" id="A0A151ZB70"/>
<organism evidence="8 9">
    <name type="scientific">Tieghemostelium lacteum</name>
    <name type="common">Slime mold</name>
    <name type="synonym">Dictyostelium lacteum</name>
    <dbReference type="NCBI Taxonomy" id="361077"/>
    <lineage>
        <taxon>Eukaryota</taxon>
        <taxon>Amoebozoa</taxon>
        <taxon>Evosea</taxon>
        <taxon>Eumycetozoa</taxon>
        <taxon>Dictyostelia</taxon>
        <taxon>Dictyosteliales</taxon>
        <taxon>Raperosteliaceae</taxon>
        <taxon>Tieghemostelium</taxon>
    </lineage>
</organism>
<protein>
    <submittedName>
        <fullName evidence="8">Glutamine synthetase type I</fullName>
    </submittedName>
</protein>
<dbReference type="PANTHER" id="PTHR43785:SF12">
    <property type="entry name" value="TYPE-1 GLUTAMINE SYNTHETASE 2"/>
    <property type="match status" value="1"/>
</dbReference>
<evidence type="ECO:0000256" key="3">
    <source>
        <dbReference type="ARBA" id="ARBA00022741"/>
    </source>
</evidence>
<evidence type="ECO:0000259" key="7">
    <source>
        <dbReference type="PROSITE" id="PS51987"/>
    </source>
</evidence>
<dbReference type="InterPro" id="IPR014746">
    <property type="entry name" value="Gln_synth/guanido_kin_cat_dom"/>
</dbReference>
<evidence type="ECO:0000256" key="4">
    <source>
        <dbReference type="ARBA" id="ARBA00022840"/>
    </source>
</evidence>
<gene>
    <name evidence="8" type="ORF">DLAC_08106</name>
</gene>
<dbReference type="OMA" id="NIMTFRL"/>
<keyword evidence="4" id="KW-0067">ATP-binding</keyword>
<comment type="similarity">
    <text evidence="1 5 6">Belongs to the glutamine synthetase family.</text>
</comment>
<dbReference type="InterPro" id="IPR036651">
    <property type="entry name" value="Gln_synt_N_sf"/>
</dbReference>
<dbReference type="OrthoDB" id="77835at2759"/>
<dbReference type="PROSITE" id="PS51987">
    <property type="entry name" value="GS_CATALYTIC"/>
    <property type="match status" value="1"/>
</dbReference>
<keyword evidence="9" id="KW-1185">Reference proteome</keyword>
<evidence type="ECO:0000256" key="1">
    <source>
        <dbReference type="ARBA" id="ARBA00009897"/>
    </source>
</evidence>
<dbReference type="GO" id="GO:0006576">
    <property type="term" value="P:biogenic amine metabolic process"/>
    <property type="evidence" value="ECO:0007669"/>
    <property type="project" value="UniProtKB-ARBA"/>
</dbReference>
<accession>A0A151ZB70</accession>
<dbReference type="GO" id="GO:0006542">
    <property type="term" value="P:glutamine biosynthetic process"/>
    <property type="evidence" value="ECO:0007669"/>
    <property type="project" value="InterPro"/>
</dbReference>